<organism evidence="2 3">
    <name type="scientific">Microbulbifer taiwanensis</name>
    <dbReference type="NCBI Taxonomy" id="986746"/>
    <lineage>
        <taxon>Bacteria</taxon>
        <taxon>Pseudomonadati</taxon>
        <taxon>Pseudomonadota</taxon>
        <taxon>Gammaproteobacteria</taxon>
        <taxon>Cellvibrionales</taxon>
        <taxon>Microbulbiferaceae</taxon>
        <taxon>Microbulbifer</taxon>
    </lineage>
</organism>
<dbReference type="RefSeq" id="WP_193191414.1">
    <property type="nucleotide sequence ID" value="NZ_JACZFR010000018.1"/>
</dbReference>
<feature type="signal peptide" evidence="1">
    <location>
        <begin position="1"/>
        <end position="23"/>
    </location>
</feature>
<evidence type="ECO:0000256" key="1">
    <source>
        <dbReference type="SAM" id="SignalP"/>
    </source>
</evidence>
<comment type="caution">
    <text evidence="2">The sequence shown here is derived from an EMBL/GenBank/DDBJ whole genome shotgun (WGS) entry which is preliminary data.</text>
</comment>
<gene>
    <name evidence="2" type="ORF">ACFQBM_16160</name>
</gene>
<dbReference type="Proteomes" id="UP001596425">
    <property type="component" value="Unassembled WGS sequence"/>
</dbReference>
<evidence type="ECO:0008006" key="4">
    <source>
        <dbReference type="Google" id="ProtNLM"/>
    </source>
</evidence>
<accession>A0ABW1YR36</accession>
<sequence length="182" mass="18388">MKKNIIRSLIAATAMATSFSVFAASDGTVDSVSSTGTSEITLTVGNLIVARMFGDIGLTTDGATVGSPITQTEEICIGFLGFTGYTVQLDSANGTAGTGTYTLDNGTETISYDVAFDDDETAGSGTSPNGTGAVPGTFTNNGNLGCSSENARIFISIPAAQWEGISSTASFTDTLTVTVSGS</sequence>
<keyword evidence="1" id="KW-0732">Signal</keyword>
<reference evidence="3" key="1">
    <citation type="journal article" date="2019" name="Int. J. Syst. Evol. Microbiol.">
        <title>The Global Catalogue of Microorganisms (GCM) 10K type strain sequencing project: providing services to taxonomists for standard genome sequencing and annotation.</title>
        <authorList>
            <consortium name="The Broad Institute Genomics Platform"/>
            <consortium name="The Broad Institute Genome Sequencing Center for Infectious Disease"/>
            <person name="Wu L."/>
            <person name="Ma J."/>
        </authorList>
    </citation>
    <scope>NUCLEOTIDE SEQUENCE [LARGE SCALE GENOMIC DNA]</scope>
    <source>
        <strain evidence="3">CGMCC 1.13718</strain>
    </source>
</reference>
<dbReference type="EMBL" id="JBHSVR010000001">
    <property type="protein sequence ID" value="MFC6634823.1"/>
    <property type="molecule type" value="Genomic_DNA"/>
</dbReference>
<keyword evidence="3" id="KW-1185">Reference proteome</keyword>
<feature type="chain" id="PRO_5045850397" description="Spore coat protein U domain-containing protein" evidence="1">
    <location>
        <begin position="24"/>
        <end position="182"/>
    </location>
</feature>
<proteinExistence type="predicted"/>
<evidence type="ECO:0000313" key="2">
    <source>
        <dbReference type="EMBL" id="MFC6634823.1"/>
    </source>
</evidence>
<name>A0ABW1YR36_9GAMM</name>
<evidence type="ECO:0000313" key="3">
    <source>
        <dbReference type="Proteomes" id="UP001596425"/>
    </source>
</evidence>
<protein>
    <recommendedName>
        <fullName evidence="4">Spore coat protein U domain-containing protein</fullName>
    </recommendedName>
</protein>